<name>A0A1I0YLJ8_9CLOT</name>
<gene>
    <name evidence="2" type="ORF">SAMN04488528_10144</name>
</gene>
<dbReference type="Pfam" id="PF09578">
    <property type="entry name" value="Spore_YabQ"/>
    <property type="match status" value="1"/>
</dbReference>
<evidence type="ECO:0000256" key="1">
    <source>
        <dbReference type="SAM" id="Phobius"/>
    </source>
</evidence>
<feature type="transmembrane region" description="Helical" evidence="1">
    <location>
        <begin position="12"/>
        <end position="29"/>
    </location>
</feature>
<dbReference type="RefSeq" id="WP_090041110.1">
    <property type="nucleotide sequence ID" value="NZ_FOKI01000014.1"/>
</dbReference>
<protein>
    <submittedName>
        <fullName evidence="2">Spore cortex biosynthesis protein YabQ</fullName>
    </submittedName>
</protein>
<keyword evidence="1" id="KW-0812">Transmembrane</keyword>
<dbReference type="AlphaFoldDB" id="A0A1I0YLJ8"/>
<dbReference type="EMBL" id="FOKI01000014">
    <property type="protein sequence ID" value="SFB14194.1"/>
    <property type="molecule type" value="Genomic_DNA"/>
</dbReference>
<feature type="transmembrane region" description="Helical" evidence="1">
    <location>
        <begin position="41"/>
        <end position="60"/>
    </location>
</feature>
<feature type="transmembrane region" description="Helical" evidence="1">
    <location>
        <begin position="66"/>
        <end position="85"/>
    </location>
</feature>
<dbReference type="STRING" id="84698.SAMN04488528_10144"/>
<evidence type="ECO:0000313" key="2">
    <source>
        <dbReference type="EMBL" id="SFB14194.1"/>
    </source>
</evidence>
<organism evidence="2 3">
    <name type="scientific">Clostridium frigidicarnis</name>
    <dbReference type="NCBI Taxonomy" id="84698"/>
    <lineage>
        <taxon>Bacteria</taxon>
        <taxon>Bacillati</taxon>
        <taxon>Bacillota</taxon>
        <taxon>Clostridia</taxon>
        <taxon>Eubacteriales</taxon>
        <taxon>Clostridiaceae</taxon>
        <taxon>Clostridium</taxon>
    </lineage>
</organism>
<sequence length="129" mass="15364">MVISIELQFRIVIFSLLAGIVTGVLFDLYRVFRGFNTNKIIMIIEDMLFWVLCSLLIFIFLLYTNYAFVTLYVYLSIVLGILFYLKVISRSFLKVQYGLIRNISQGFRVMFKYIAYPFKILLYNKYKNK</sequence>
<reference evidence="2 3" key="1">
    <citation type="submission" date="2016-10" db="EMBL/GenBank/DDBJ databases">
        <authorList>
            <person name="de Groot N.N."/>
        </authorList>
    </citation>
    <scope>NUCLEOTIDE SEQUENCE [LARGE SCALE GENOMIC DNA]</scope>
    <source>
        <strain evidence="2 3">DSM 12271</strain>
    </source>
</reference>
<dbReference type="NCBIfam" id="TIGR02893">
    <property type="entry name" value="spore_yabQ"/>
    <property type="match status" value="1"/>
</dbReference>
<dbReference type="Proteomes" id="UP000198619">
    <property type="component" value="Unassembled WGS sequence"/>
</dbReference>
<keyword evidence="1" id="KW-1133">Transmembrane helix</keyword>
<proteinExistence type="predicted"/>
<accession>A0A1I0YLJ8</accession>
<keyword evidence="3" id="KW-1185">Reference proteome</keyword>
<dbReference type="InterPro" id="IPR019074">
    <property type="entry name" value="YabQ"/>
</dbReference>
<dbReference type="OrthoDB" id="1685240at2"/>
<keyword evidence="1" id="KW-0472">Membrane</keyword>
<evidence type="ECO:0000313" key="3">
    <source>
        <dbReference type="Proteomes" id="UP000198619"/>
    </source>
</evidence>